<evidence type="ECO:0000256" key="1">
    <source>
        <dbReference type="SAM" id="MobiDB-lite"/>
    </source>
</evidence>
<evidence type="ECO:0000313" key="2">
    <source>
        <dbReference type="EMBL" id="QHB36641.1"/>
    </source>
</evidence>
<evidence type="ECO:0000313" key="3">
    <source>
        <dbReference type="Proteomes" id="UP000465120"/>
    </source>
</evidence>
<feature type="compositionally biased region" description="Basic and acidic residues" evidence="1">
    <location>
        <begin position="70"/>
        <end position="80"/>
    </location>
</feature>
<organism evidence="2 3">
    <name type="scientific">Arthrobacter phage Adolin</name>
    <dbReference type="NCBI Taxonomy" id="2686213"/>
    <lineage>
        <taxon>Viruses</taxon>
        <taxon>Duplodnaviria</taxon>
        <taxon>Heunggongvirae</taxon>
        <taxon>Uroviricota</taxon>
        <taxon>Caudoviricetes</taxon>
        <taxon>Casidaviridae</taxon>
        <taxon>Manhattanvirus</taxon>
        <taxon>Manhattanvirus drmanhattan</taxon>
    </lineage>
</organism>
<accession>A0A6B9LC08</accession>
<protein>
    <submittedName>
        <fullName evidence="2">Uncharacterized protein</fullName>
    </submittedName>
</protein>
<sequence length="96" mass="10508">MTERPHGDLGAIRERVNTTRAIINNASRMNYIVESPALLDREALLRAVDAALAVGSEEVRVAVHKALTEAPEHARDEHGNLRVGPYPSASWAQRNG</sequence>
<reference evidence="3" key="1">
    <citation type="submission" date="2019-12" db="EMBL/GenBank/DDBJ databases">
        <authorList>
            <person name="Case Z.W."/>
            <person name="Garlena R.A."/>
            <person name="Russell D.A."/>
            <person name="Pope W.H."/>
            <person name="Jacobs-Sera D."/>
            <person name="Hatfull G.F."/>
        </authorList>
    </citation>
    <scope>NUCLEOTIDE SEQUENCE [LARGE SCALE GENOMIC DNA]</scope>
</reference>
<dbReference type="EMBL" id="MN813676">
    <property type="protein sequence ID" value="QHB36641.1"/>
    <property type="molecule type" value="Genomic_DNA"/>
</dbReference>
<dbReference type="Proteomes" id="UP000465120">
    <property type="component" value="Segment"/>
</dbReference>
<name>A0A6B9LC08_9CAUD</name>
<gene>
    <name evidence="2" type="primary">59</name>
    <name evidence="2" type="ORF">SEA_ADOLIN_59</name>
</gene>
<feature type="region of interest" description="Disordered" evidence="1">
    <location>
        <begin position="70"/>
        <end position="96"/>
    </location>
</feature>
<proteinExistence type="predicted"/>